<dbReference type="Gramene" id="PGSC0003DMT400015055">
    <property type="protein sequence ID" value="PGSC0003DMT400015055"/>
    <property type="gene ID" value="PGSC0003DMG402005880"/>
</dbReference>
<reference evidence="2" key="1">
    <citation type="journal article" date="2011" name="Nature">
        <title>Genome sequence and analysis of the tuber crop potato.</title>
        <authorList>
            <consortium name="The Potato Genome Sequencing Consortium"/>
        </authorList>
    </citation>
    <scope>NUCLEOTIDE SEQUENCE [LARGE SCALE GENOMIC DNA]</scope>
    <source>
        <strain evidence="2">cv. DM1-3 516 R44</strain>
    </source>
</reference>
<reference evidence="1" key="2">
    <citation type="submission" date="2015-06" db="UniProtKB">
        <authorList>
            <consortium name="EnsemblPlants"/>
        </authorList>
    </citation>
    <scope>IDENTIFICATION</scope>
    <source>
        <strain evidence="1">DM1-3 516 R44</strain>
    </source>
</reference>
<dbReference type="HOGENOM" id="CLU_2709693_0_0_1"/>
<dbReference type="AlphaFoldDB" id="M1A5C4"/>
<proteinExistence type="predicted"/>
<accession>M1A5C4</accession>
<keyword evidence="2" id="KW-1185">Reference proteome</keyword>
<protein>
    <submittedName>
        <fullName evidence="1">Multispanning membrane protein</fullName>
    </submittedName>
</protein>
<evidence type="ECO:0000313" key="2">
    <source>
        <dbReference type="Proteomes" id="UP000011115"/>
    </source>
</evidence>
<sequence length="73" mass="7979">METLLVQLHRSLKSASNSSNQGGLSFTFYSMVDVTGKHQGSAETDCSKHKEKCIAYASVVYKEDGSLQDPTHV</sequence>
<dbReference type="EnsemblPlants" id="PGSC0003DMT400015055">
    <property type="protein sequence ID" value="PGSC0003DMT400015055"/>
    <property type="gene ID" value="PGSC0003DMG402005880"/>
</dbReference>
<dbReference type="PaxDb" id="4113-PGSC0003DMT400015055"/>
<name>M1A5C4_SOLTU</name>
<dbReference type="InParanoid" id="M1A5C4"/>
<dbReference type="Proteomes" id="UP000011115">
    <property type="component" value="Unassembled WGS sequence"/>
</dbReference>
<organism evidence="1 2">
    <name type="scientific">Solanum tuberosum</name>
    <name type="common">Potato</name>
    <dbReference type="NCBI Taxonomy" id="4113"/>
    <lineage>
        <taxon>Eukaryota</taxon>
        <taxon>Viridiplantae</taxon>
        <taxon>Streptophyta</taxon>
        <taxon>Embryophyta</taxon>
        <taxon>Tracheophyta</taxon>
        <taxon>Spermatophyta</taxon>
        <taxon>Magnoliopsida</taxon>
        <taxon>eudicotyledons</taxon>
        <taxon>Gunneridae</taxon>
        <taxon>Pentapetalae</taxon>
        <taxon>asterids</taxon>
        <taxon>lamiids</taxon>
        <taxon>Solanales</taxon>
        <taxon>Solanaceae</taxon>
        <taxon>Solanoideae</taxon>
        <taxon>Solaneae</taxon>
        <taxon>Solanum</taxon>
    </lineage>
</organism>
<evidence type="ECO:0000313" key="1">
    <source>
        <dbReference type="EnsemblPlants" id="PGSC0003DMT400015055"/>
    </source>
</evidence>